<evidence type="ECO:0000313" key="2">
    <source>
        <dbReference type="EMBL" id="KAJ1197158.1"/>
    </source>
</evidence>
<evidence type="ECO:0000256" key="1">
    <source>
        <dbReference type="SAM" id="MobiDB-lite"/>
    </source>
</evidence>
<keyword evidence="3" id="KW-1185">Reference proteome</keyword>
<evidence type="ECO:0000313" key="3">
    <source>
        <dbReference type="Proteomes" id="UP001066276"/>
    </source>
</evidence>
<organism evidence="2 3">
    <name type="scientific">Pleurodeles waltl</name>
    <name type="common">Iberian ribbed newt</name>
    <dbReference type="NCBI Taxonomy" id="8319"/>
    <lineage>
        <taxon>Eukaryota</taxon>
        <taxon>Metazoa</taxon>
        <taxon>Chordata</taxon>
        <taxon>Craniata</taxon>
        <taxon>Vertebrata</taxon>
        <taxon>Euteleostomi</taxon>
        <taxon>Amphibia</taxon>
        <taxon>Batrachia</taxon>
        <taxon>Caudata</taxon>
        <taxon>Salamandroidea</taxon>
        <taxon>Salamandridae</taxon>
        <taxon>Pleurodelinae</taxon>
        <taxon>Pleurodeles</taxon>
    </lineage>
</organism>
<feature type="region of interest" description="Disordered" evidence="1">
    <location>
        <begin position="1"/>
        <end position="72"/>
    </location>
</feature>
<protein>
    <submittedName>
        <fullName evidence="2">Uncharacterized protein</fullName>
    </submittedName>
</protein>
<feature type="compositionally biased region" description="Basic residues" evidence="1">
    <location>
        <begin position="49"/>
        <end position="61"/>
    </location>
</feature>
<sequence>MTDYARGACWKGETPEERQEETQKGERRTLGCRKTSDHGGTEDIEHRGPGRKRKGARRTRTPPRGSIRYVPT</sequence>
<accession>A0AAV7V7C1</accession>
<dbReference type="EMBL" id="JANPWB010000003">
    <property type="protein sequence ID" value="KAJ1197158.1"/>
    <property type="molecule type" value="Genomic_DNA"/>
</dbReference>
<reference evidence="2" key="1">
    <citation type="journal article" date="2022" name="bioRxiv">
        <title>Sequencing and chromosome-scale assembly of the giantPleurodeles waltlgenome.</title>
        <authorList>
            <person name="Brown T."/>
            <person name="Elewa A."/>
            <person name="Iarovenko S."/>
            <person name="Subramanian E."/>
            <person name="Araus A.J."/>
            <person name="Petzold A."/>
            <person name="Susuki M."/>
            <person name="Suzuki K.-i.T."/>
            <person name="Hayashi T."/>
            <person name="Toyoda A."/>
            <person name="Oliveira C."/>
            <person name="Osipova E."/>
            <person name="Leigh N.D."/>
            <person name="Simon A."/>
            <person name="Yun M.H."/>
        </authorList>
    </citation>
    <scope>NUCLEOTIDE SEQUENCE</scope>
    <source>
        <strain evidence="2">20211129_DDA</strain>
        <tissue evidence="2">Liver</tissue>
    </source>
</reference>
<dbReference type="Proteomes" id="UP001066276">
    <property type="component" value="Chromosome 2_1"/>
</dbReference>
<feature type="compositionally biased region" description="Basic and acidic residues" evidence="1">
    <location>
        <begin position="13"/>
        <end position="48"/>
    </location>
</feature>
<comment type="caution">
    <text evidence="2">The sequence shown here is derived from an EMBL/GenBank/DDBJ whole genome shotgun (WGS) entry which is preliminary data.</text>
</comment>
<name>A0AAV7V7C1_PLEWA</name>
<proteinExistence type="predicted"/>
<gene>
    <name evidence="2" type="ORF">NDU88_001020</name>
</gene>
<dbReference type="AlphaFoldDB" id="A0AAV7V7C1"/>